<evidence type="ECO:0000313" key="2">
    <source>
        <dbReference type="Proteomes" id="UP000830835"/>
    </source>
</evidence>
<keyword evidence="2" id="KW-1185">Reference proteome</keyword>
<accession>A0ABT0C9F3</accession>
<gene>
    <name evidence="1" type="ORF">JX360_05430</name>
</gene>
<proteinExistence type="predicted"/>
<dbReference type="EMBL" id="JAFIRA010000009">
    <property type="protein sequence ID" value="MCJ2542352.1"/>
    <property type="molecule type" value="Genomic_DNA"/>
</dbReference>
<dbReference type="RefSeq" id="WP_244349582.1">
    <property type="nucleotide sequence ID" value="NZ_JAFIRA010000009.1"/>
</dbReference>
<reference evidence="1" key="1">
    <citation type="submission" date="2021-02" db="EMBL/GenBank/DDBJ databases">
        <title>The CRISPR/cas machinery reduction and long-range gene transfer in the hot spring cyanobacterium Synechococcus.</title>
        <authorList>
            <person name="Dvorak P."/>
            <person name="Jahodarova E."/>
            <person name="Hasler P."/>
            <person name="Poulickova A."/>
        </authorList>
    </citation>
    <scope>NUCLEOTIDE SEQUENCE</scope>
    <source>
        <strain evidence="1">Rupite</strain>
    </source>
</reference>
<organism evidence="1 2">
    <name type="scientific">Thermostichus vulcanus str. 'Rupite'</name>
    <dbReference type="NCBI Taxonomy" id="2813851"/>
    <lineage>
        <taxon>Bacteria</taxon>
        <taxon>Bacillati</taxon>
        <taxon>Cyanobacteriota</taxon>
        <taxon>Cyanophyceae</taxon>
        <taxon>Thermostichales</taxon>
        <taxon>Thermostichaceae</taxon>
        <taxon>Thermostichus</taxon>
    </lineage>
</organism>
<evidence type="ECO:0000313" key="1">
    <source>
        <dbReference type="EMBL" id="MCJ2542352.1"/>
    </source>
</evidence>
<sequence length="68" mass="7352">MERLINTFSKNLSAWGRRALVQTSDGFASLKGIALDNGNVLLSKARIALADASSTTLQALQSRFGSRR</sequence>
<protein>
    <submittedName>
        <fullName evidence="1">Uncharacterized protein</fullName>
    </submittedName>
</protein>
<name>A0ABT0C9F3_THEVL</name>
<comment type="caution">
    <text evidence="1">The sequence shown here is derived from an EMBL/GenBank/DDBJ whole genome shotgun (WGS) entry which is preliminary data.</text>
</comment>
<dbReference type="Proteomes" id="UP000830835">
    <property type="component" value="Unassembled WGS sequence"/>
</dbReference>